<proteinExistence type="predicted"/>
<dbReference type="InParanoid" id="A0A543B130"/>
<name>A0A543B130_9ACTN</name>
<evidence type="ECO:0000259" key="1">
    <source>
        <dbReference type="PROSITE" id="PS51186"/>
    </source>
</evidence>
<dbReference type="InterPro" id="IPR016181">
    <property type="entry name" value="Acyl_CoA_acyltransferase"/>
</dbReference>
<dbReference type="InterPro" id="IPR051531">
    <property type="entry name" value="N-acetyltransferase"/>
</dbReference>
<dbReference type="Gene3D" id="3.40.630.30">
    <property type="match status" value="1"/>
</dbReference>
<feature type="domain" description="N-acetyltransferase" evidence="1">
    <location>
        <begin position="17"/>
        <end position="178"/>
    </location>
</feature>
<organism evidence="2 3">
    <name type="scientific">Stackebrandtia endophytica</name>
    <dbReference type="NCBI Taxonomy" id="1496996"/>
    <lineage>
        <taxon>Bacteria</taxon>
        <taxon>Bacillati</taxon>
        <taxon>Actinomycetota</taxon>
        <taxon>Actinomycetes</taxon>
        <taxon>Glycomycetales</taxon>
        <taxon>Glycomycetaceae</taxon>
        <taxon>Stackebrandtia</taxon>
    </lineage>
</organism>
<accession>A0A543B130</accession>
<dbReference type="PANTHER" id="PTHR43792:SF16">
    <property type="entry name" value="N-ACETYLTRANSFERASE DOMAIN-CONTAINING PROTEIN"/>
    <property type="match status" value="1"/>
</dbReference>
<sequence>MERVRFSRDITVSGDGLILRDWTDEDVTAMIELFDDPLVDRWTPLVSPFDLAAARAYLAASHRSRADDRGIQLAITTDGDQACGEVLLFRTGQPDEAELAYAVGPAFRGRRLAPRAVRIMTGYGYDELGLSRLLLRIDPGNLASESVAGAAGFELTDEPIVVRPRPAGNTVRLRTWLHRRLSTVDR</sequence>
<reference evidence="2 3" key="1">
    <citation type="submission" date="2019-06" db="EMBL/GenBank/DDBJ databases">
        <title>Sequencing the genomes of 1000 actinobacteria strains.</title>
        <authorList>
            <person name="Klenk H.-P."/>
        </authorList>
    </citation>
    <scope>NUCLEOTIDE SEQUENCE [LARGE SCALE GENOMIC DNA]</scope>
    <source>
        <strain evidence="2 3">DSM 45928</strain>
    </source>
</reference>
<evidence type="ECO:0000313" key="2">
    <source>
        <dbReference type="EMBL" id="TQL78534.1"/>
    </source>
</evidence>
<dbReference type="Pfam" id="PF13302">
    <property type="entry name" value="Acetyltransf_3"/>
    <property type="match status" value="1"/>
</dbReference>
<comment type="caution">
    <text evidence="2">The sequence shown here is derived from an EMBL/GenBank/DDBJ whole genome shotgun (WGS) entry which is preliminary data.</text>
</comment>
<dbReference type="PROSITE" id="PS51186">
    <property type="entry name" value="GNAT"/>
    <property type="match status" value="1"/>
</dbReference>
<dbReference type="PANTHER" id="PTHR43792">
    <property type="entry name" value="GNAT FAMILY, PUTATIVE (AFU_ORTHOLOGUE AFUA_3G00765)-RELATED-RELATED"/>
    <property type="match status" value="1"/>
</dbReference>
<dbReference type="EMBL" id="VFOW01000001">
    <property type="protein sequence ID" value="TQL78534.1"/>
    <property type="molecule type" value="Genomic_DNA"/>
</dbReference>
<keyword evidence="2" id="KW-0808">Transferase</keyword>
<dbReference type="GO" id="GO:0016747">
    <property type="term" value="F:acyltransferase activity, transferring groups other than amino-acyl groups"/>
    <property type="evidence" value="ECO:0007669"/>
    <property type="project" value="InterPro"/>
</dbReference>
<dbReference type="OrthoDB" id="3829771at2"/>
<dbReference type="InterPro" id="IPR000182">
    <property type="entry name" value="GNAT_dom"/>
</dbReference>
<dbReference type="Proteomes" id="UP000317043">
    <property type="component" value="Unassembled WGS sequence"/>
</dbReference>
<dbReference type="RefSeq" id="WP_142043108.1">
    <property type="nucleotide sequence ID" value="NZ_JBHTGS010000003.1"/>
</dbReference>
<dbReference type="AlphaFoldDB" id="A0A543B130"/>
<evidence type="ECO:0000313" key="3">
    <source>
        <dbReference type="Proteomes" id="UP000317043"/>
    </source>
</evidence>
<gene>
    <name evidence="2" type="ORF">FB566_4123</name>
</gene>
<protein>
    <submittedName>
        <fullName evidence="2">RimJ/RimL family protein N-acetyltransferase</fullName>
    </submittedName>
</protein>
<dbReference type="SUPFAM" id="SSF55729">
    <property type="entry name" value="Acyl-CoA N-acyltransferases (Nat)"/>
    <property type="match status" value="1"/>
</dbReference>
<keyword evidence="3" id="KW-1185">Reference proteome</keyword>